<gene>
    <name evidence="1" type="ORF">BU16DRAFT_472726</name>
</gene>
<evidence type="ECO:0000313" key="2">
    <source>
        <dbReference type="Proteomes" id="UP000799750"/>
    </source>
</evidence>
<protein>
    <submittedName>
        <fullName evidence="1">Uncharacterized protein</fullName>
    </submittedName>
</protein>
<name>A0A6A6Q905_9PEZI</name>
<dbReference type="AlphaFoldDB" id="A0A6A6Q905"/>
<sequence>MGIQNGREIIEQVAQEVADYAPEATTEELSRINPWRDLLPSQDGVLRELIYIGHVLRDLTPTTLPEDDYQLFSDLLRSLETRTNISWRVYEESEIRNPIMSACNRKPIPDEPFDINKRVNALHKYWDALSILPEKPGRWLDESDTTFIPPKLRGRQISDGEGGALSQLQEDDAIFKLNLTPEQNTEATKVYQKWRRNRDHKVSYLKLHPPTPMAWFPVSSSSTGASTAWNEVFPDGKIGRGRHVASSKLVGNKKWKPMFRSLLTENIPFDWVDPSGYEIDWDLELKESNEDYERSKERRAKQSEYQQVLKVKLSEEKAKEEL</sequence>
<reference evidence="1" key="1">
    <citation type="journal article" date="2020" name="Stud. Mycol.">
        <title>101 Dothideomycetes genomes: a test case for predicting lifestyles and emergence of pathogens.</title>
        <authorList>
            <person name="Haridas S."/>
            <person name="Albert R."/>
            <person name="Binder M."/>
            <person name="Bloem J."/>
            <person name="Labutti K."/>
            <person name="Salamov A."/>
            <person name="Andreopoulos B."/>
            <person name="Baker S."/>
            <person name="Barry K."/>
            <person name="Bills G."/>
            <person name="Bluhm B."/>
            <person name="Cannon C."/>
            <person name="Castanera R."/>
            <person name="Culley D."/>
            <person name="Daum C."/>
            <person name="Ezra D."/>
            <person name="Gonzalez J."/>
            <person name="Henrissat B."/>
            <person name="Kuo A."/>
            <person name="Liang C."/>
            <person name="Lipzen A."/>
            <person name="Lutzoni F."/>
            <person name="Magnuson J."/>
            <person name="Mondo S."/>
            <person name="Nolan M."/>
            <person name="Ohm R."/>
            <person name="Pangilinan J."/>
            <person name="Park H.-J."/>
            <person name="Ramirez L."/>
            <person name="Alfaro M."/>
            <person name="Sun H."/>
            <person name="Tritt A."/>
            <person name="Yoshinaga Y."/>
            <person name="Zwiers L.-H."/>
            <person name="Turgeon B."/>
            <person name="Goodwin S."/>
            <person name="Spatafora J."/>
            <person name="Crous P."/>
            <person name="Grigoriev I."/>
        </authorList>
    </citation>
    <scope>NUCLEOTIDE SEQUENCE</scope>
    <source>
        <strain evidence="1">CBS 269.34</strain>
    </source>
</reference>
<dbReference type="OrthoDB" id="5211520at2759"/>
<evidence type="ECO:0000313" key="1">
    <source>
        <dbReference type="EMBL" id="KAF2488860.1"/>
    </source>
</evidence>
<dbReference type="Proteomes" id="UP000799750">
    <property type="component" value="Unassembled WGS sequence"/>
</dbReference>
<proteinExistence type="predicted"/>
<organism evidence="1 2">
    <name type="scientific">Lophium mytilinum</name>
    <dbReference type="NCBI Taxonomy" id="390894"/>
    <lineage>
        <taxon>Eukaryota</taxon>
        <taxon>Fungi</taxon>
        <taxon>Dikarya</taxon>
        <taxon>Ascomycota</taxon>
        <taxon>Pezizomycotina</taxon>
        <taxon>Dothideomycetes</taxon>
        <taxon>Pleosporomycetidae</taxon>
        <taxon>Mytilinidiales</taxon>
        <taxon>Mytilinidiaceae</taxon>
        <taxon>Lophium</taxon>
    </lineage>
</organism>
<accession>A0A6A6Q905</accession>
<dbReference type="EMBL" id="MU004200">
    <property type="protein sequence ID" value="KAF2488860.1"/>
    <property type="molecule type" value="Genomic_DNA"/>
</dbReference>
<keyword evidence="2" id="KW-1185">Reference proteome</keyword>